<dbReference type="InterPro" id="IPR036188">
    <property type="entry name" value="FAD/NAD-bd_sf"/>
</dbReference>
<feature type="transmembrane region" description="Helical" evidence="4">
    <location>
        <begin position="12"/>
        <end position="30"/>
    </location>
</feature>
<keyword evidence="7" id="KW-1185">Reference proteome</keyword>
<dbReference type="PANTHER" id="PTHR46720">
    <property type="entry name" value="HYDROXYLASE, PUTATIVE (AFU_ORTHOLOGUE AFUA_3G01460)-RELATED"/>
    <property type="match status" value="1"/>
</dbReference>
<dbReference type="PRINTS" id="PR00420">
    <property type="entry name" value="RNGMNOXGNASE"/>
</dbReference>
<organism evidence="6 7">
    <name type="scientific">Rhizodiscina lignyota</name>
    <dbReference type="NCBI Taxonomy" id="1504668"/>
    <lineage>
        <taxon>Eukaryota</taxon>
        <taxon>Fungi</taxon>
        <taxon>Dikarya</taxon>
        <taxon>Ascomycota</taxon>
        <taxon>Pezizomycotina</taxon>
        <taxon>Dothideomycetes</taxon>
        <taxon>Pleosporomycetidae</taxon>
        <taxon>Aulographales</taxon>
        <taxon>Rhizodiscinaceae</taxon>
        <taxon>Rhizodiscina</taxon>
    </lineage>
</organism>
<dbReference type="SUPFAM" id="SSF51905">
    <property type="entry name" value="FAD/NAD(P)-binding domain"/>
    <property type="match status" value="1"/>
</dbReference>
<dbReference type="SUPFAM" id="SSF54373">
    <property type="entry name" value="FAD-linked reductases, C-terminal domain"/>
    <property type="match status" value="1"/>
</dbReference>
<evidence type="ECO:0000259" key="5">
    <source>
        <dbReference type="Pfam" id="PF01494"/>
    </source>
</evidence>
<feature type="domain" description="FAD-binding" evidence="5">
    <location>
        <begin position="11"/>
        <end position="341"/>
    </location>
</feature>
<keyword evidence="4" id="KW-0472">Membrane</keyword>
<dbReference type="InterPro" id="IPR051104">
    <property type="entry name" value="FAD_monoxygenase"/>
</dbReference>
<dbReference type="GO" id="GO:0044550">
    <property type="term" value="P:secondary metabolite biosynthetic process"/>
    <property type="evidence" value="ECO:0007669"/>
    <property type="project" value="TreeGrafter"/>
</dbReference>
<dbReference type="EMBL" id="ML978125">
    <property type="protein sequence ID" value="KAF2099947.1"/>
    <property type="molecule type" value="Genomic_DNA"/>
</dbReference>
<dbReference type="Pfam" id="PF01494">
    <property type="entry name" value="FAD_binding_3"/>
    <property type="match status" value="1"/>
</dbReference>
<evidence type="ECO:0000256" key="1">
    <source>
        <dbReference type="ARBA" id="ARBA00022630"/>
    </source>
</evidence>
<proteinExistence type="predicted"/>
<keyword evidence="1" id="KW-0285">Flavoprotein</keyword>
<reference evidence="6" key="1">
    <citation type="journal article" date="2020" name="Stud. Mycol.">
        <title>101 Dothideomycetes genomes: a test case for predicting lifestyles and emergence of pathogens.</title>
        <authorList>
            <person name="Haridas S."/>
            <person name="Albert R."/>
            <person name="Binder M."/>
            <person name="Bloem J."/>
            <person name="Labutti K."/>
            <person name="Salamov A."/>
            <person name="Andreopoulos B."/>
            <person name="Baker S."/>
            <person name="Barry K."/>
            <person name="Bills G."/>
            <person name="Bluhm B."/>
            <person name="Cannon C."/>
            <person name="Castanera R."/>
            <person name="Culley D."/>
            <person name="Daum C."/>
            <person name="Ezra D."/>
            <person name="Gonzalez J."/>
            <person name="Henrissat B."/>
            <person name="Kuo A."/>
            <person name="Liang C."/>
            <person name="Lipzen A."/>
            <person name="Lutzoni F."/>
            <person name="Magnuson J."/>
            <person name="Mondo S."/>
            <person name="Nolan M."/>
            <person name="Ohm R."/>
            <person name="Pangilinan J."/>
            <person name="Park H.-J."/>
            <person name="Ramirez L."/>
            <person name="Alfaro M."/>
            <person name="Sun H."/>
            <person name="Tritt A."/>
            <person name="Yoshinaga Y."/>
            <person name="Zwiers L.-H."/>
            <person name="Turgeon B."/>
            <person name="Goodwin S."/>
            <person name="Spatafora J."/>
            <person name="Crous P."/>
            <person name="Grigoriev I."/>
        </authorList>
    </citation>
    <scope>NUCLEOTIDE SEQUENCE</scope>
    <source>
        <strain evidence="6">CBS 133067</strain>
    </source>
</reference>
<sequence>MRAPIEPKNFHVAIIGGGIGGLITAISLAYHCPGIKIDVYEQAPQYTEIGAGVGIAVNAAKILHKFGVGEAANAISGERNKIHRAMRRWDNGGEIVTIGADFDQPKIRQLSVHRAEILDVLLDAIRERGIATLHTNKKCVKLTEVGEQVTVGFEDGTEATVDMVVGADGIHSIIRAQFKPDLPRYSGRICYRGLVPLKDIESFWPFDSYAVSWLAPNKHFLVFPISKNKTLNVVAFVSKSQAELDGLKESWSSYAPRSDMEKEYEGWDETVLKTIRCMPENPAKWKLNDREPLSQWTYLNGKVILLGDSAHAMLPHQGSGAGHAIEDAYILGRAMQDFFKASTDPARAQLSLPVWTQLYQDVRLPRAQKAQITSRTAGDVYEMQGPDFKGLTYDECLPVVAQKLTGRMRWVWGGDIDSEYDTQARKLVLPN</sequence>
<gene>
    <name evidence="6" type="ORF">NA57DRAFT_75449</name>
</gene>
<dbReference type="InterPro" id="IPR002938">
    <property type="entry name" value="FAD-bd"/>
</dbReference>
<dbReference type="OrthoDB" id="417877at2759"/>
<protein>
    <submittedName>
        <fullName evidence="6">FAD/NAD(P)-binding domain-containing protein</fullName>
    </submittedName>
</protein>
<evidence type="ECO:0000256" key="2">
    <source>
        <dbReference type="ARBA" id="ARBA00022827"/>
    </source>
</evidence>
<keyword evidence="4" id="KW-0812">Transmembrane</keyword>
<keyword evidence="4" id="KW-1133">Transmembrane helix</keyword>
<keyword evidence="3" id="KW-0560">Oxidoreductase</keyword>
<name>A0A9P4IK30_9PEZI</name>
<dbReference type="GO" id="GO:0071949">
    <property type="term" value="F:FAD binding"/>
    <property type="evidence" value="ECO:0007669"/>
    <property type="project" value="InterPro"/>
</dbReference>
<dbReference type="GO" id="GO:0016491">
    <property type="term" value="F:oxidoreductase activity"/>
    <property type="evidence" value="ECO:0007669"/>
    <property type="project" value="UniProtKB-KW"/>
</dbReference>
<evidence type="ECO:0000256" key="3">
    <source>
        <dbReference type="ARBA" id="ARBA00023002"/>
    </source>
</evidence>
<evidence type="ECO:0000256" key="4">
    <source>
        <dbReference type="SAM" id="Phobius"/>
    </source>
</evidence>
<dbReference type="PANTHER" id="PTHR46720:SF1">
    <property type="entry name" value="HYDROXYLASE, PUTATIVE (AFU_ORTHOLOGUE AFUA_8G06050)-RELATED"/>
    <property type="match status" value="1"/>
</dbReference>
<dbReference type="Proteomes" id="UP000799772">
    <property type="component" value="Unassembled WGS sequence"/>
</dbReference>
<dbReference type="Gene3D" id="3.50.50.60">
    <property type="entry name" value="FAD/NAD(P)-binding domain"/>
    <property type="match status" value="1"/>
</dbReference>
<keyword evidence="2" id="KW-0274">FAD</keyword>
<evidence type="ECO:0000313" key="6">
    <source>
        <dbReference type="EMBL" id="KAF2099947.1"/>
    </source>
</evidence>
<comment type="caution">
    <text evidence="6">The sequence shown here is derived from an EMBL/GenBank/DDBJ whole genome shotgun (WGS) entry which is preliminary data.</text>
</comment>
<accession>A0A9P4IK30</accession>
<evidence type="ECO:0000313" key="7">
    <source>
        <dbReference type="Proteomes" id="UP000799772"/>
    </source>
</evidence>
<dbReference type="AlphaFoldDB" id="A0A9P4IK30"/>